<accession>A0A2R6XYC7</accession>
<comment type="caution">
    <text evidence="1">The sequence shown here is derived from an EMBL/GenBank/DDBJ whole genome shotgun (WGS) entry which is preliminary data.</text>
</comment>
<dbReference type="Proteomes" id="UP000244338">
    <property type="component" value="Unassembled WGS sequence"/>
</dbReference>
<sequence>MAQPCIFNVFLFKLRIEDARSALQKRRCYKGGRQVRKSEGIASG</sequence>
<proteinExistence type="predicted"/>
<dbReference type="EMBL" id="PEBX01000122">
    <property type="protein sequence ID" value="PTQ55402.1"/>
    <property type="molecule type" value="Genomic_DNA"/>
</dbReference>
<organism evidence="1 2">
    <name type="scientific">Candidatus Carbonibacillus altaicus</name>
    <dbReference type="NCBI Taxonomy" id="2163959"/>
    <lineage>
        <taxon>Bacteria</taxon>
        <taxon>Bacillati</taxon>
        <taxon>Bacillota</taxon>
        <taxon>Bacilli</taxon>
        <taxon>Bacillales</taxon>
        <taxon>Candidatus Carbonibacillus</taxon>
    </lineage>
</organism>
<evidence type="ECO:0000313" key="2">
    <source>
        <dbReference type="Proteomes" id="UP000244338"/>
    </source>
</evidence>
<protein>
    <submittedName>
        <fullName evidence="1">Uncharacterized protein</fullName>
    </submittedName>
</protein>
<evidence type="ECO:0000313" key="1">
    <source>
        <dbReference type="EMBL" id="PTQ55402.1"/>
    </source>
</evidence>
<name>A0A2R6XYC7_9BACL</name>
<reference evidence="2" key="1">
    <citation type="journal article" date="2018" name="Sci. Rep.">
        <title>Lignite coal burning seam in the remote Altai Mountains harbors a hydrogen-driven thermophilic microbial community.</title>
        <authorList>
            <person name="Kadnikov V.V."/>
            <person name="Mardanov A.V."/>
            <person name="Ivasenko D.A."/>
            <person name="Antsiferov D.V."/>
            <person name="Beletsky A.V."/>
            <person name="Karnachuk O.V."/>
            <person name="Ravin N.V."/>
        </authorList>
    </citation>
    <scope>NUCLEOTIDE SEQUENCE [LARGE SCALE GENOMIC DNA]</scope>
</reference>
<dbReference type="AlphaFoldDB" id="A0A2R6XYC7"/>
<gene>
    <name evidence="1" type="ORF">BSOLF_2203</name>
</gene>